<reference evidence="1 2" key="1">
    <citation type="submission" date="2022-10" db="EMBL/GenBank/DDBJ databases">
        <title>Sphingomonas sp.</title>
        <authorList>
            <person name="Jin C."/>
        </authorList>
    </citation>
    <scope>NUCLEOTIDE SEQUENCE [LARGE SCALE GENOMIC DNA]</scope>
    <source>
        <strain evidence="1 2">BN140010</strain>
    </source>
</reference>
<dbReference type="PANTHER" id="PTHR12526">
    <property type="entry name" value="GLYCOSYLTRANSFERASE"/>
    <property type="match status" value="1"/>
</dbReference>
<evidence type="ECO:0000313" key="2">
    <source>
        <dbReference type="Proteomes" id="UP001526246"/>
    </source>
</evidence>
<evidence type="ECO:0000313" key="1">
    <source>
        <dbReference type="EMBL" id="MCW3796669.1"/>
    </source>
</evidence>
<dbReference type="Proteomes" id="UP001526246">
    <property type="component" value="Unassembled WGS sequence"/>
</dbReference>
<comment type="caution">
    <text evidence="1">The sequence shown here is derived from an EMBL/GenBank/DDBJ whole genome shotgun (WGS) entry which is preliminary data.</text>
</comment>
<name>A0ABT3JCM6_9SPHN</name>
<dbReference type="EMBL" id="JAPDOB010000001">
    <property type="protein sequence ID" value="MCW3796669.1"/>
    <property type="molecule type" value="Genomic_DNA"/>
</dbReference>
<accession>A0ABT3JCM6</accession>
<protein>
    <submittedName>
        <fullName evidence="1">Glycosyltransferase family 4 protein</fullName>
    </submittedName>
</protein>
<dbReference type="Gene3D" id="3.40.50.2000">
    <property type="entry name" value="Glycogen Phosphorylase B"/>
    <property type="match status" value="1"/>
</dbReference>
<sequence>MAMSAKRPSICFVTNELYPLGPGGIGRMLYNFARHNESLGFPADIHFLVPQLLLASRPDAREVLDEALEGLATVHVCPALRSVPSQLAQLLAKAEDYPWTSEWLYSDSYRYYLGLKLAQERLGAAFDVIEFPDFGGWGVASLEAKRAGLDFADTLISARVHSTQGILYGVERYAYDPGHWAGIMFDAERHLFANADLIVGHDPAIIDYTARSYALEERWHGRTVLEFPPIYIRTAPGTYVIADKVDKPGSDDSIDFLFGSRLQPVKRPDLFIRAAILYLENHPAYAGTFRLVCGGWDRAFVEMLKSLVPGGLSERIRFIEKANPDERQYYIERSIVVVPSDYESLCLFAFEAALAGRKVILNGTCPAFGNGYRWRDGGNCLLFDGTVESLAATMHNALTWRPATEIEVAPSMPYWLSEKMGEPEPAHPTSADIRIFCYGAQSTTEVHRQLDMAIALEEALKGAGRRCEITFQLPRGSFEPDGSEAKAIHQRGWAVVFSSGNRECPAMFGRRLAALGDGAVLLFPFGYEPSAAFVSNAFDVQASDPALALVGGHVELVDSATGRSDYLRVYSGEAPSTALLSSRIAPTLSVVNLNAVKRIGFDPLAGGLWFEVFARLCALNGERIAVLPMVAGTLDPFSQRKLETTKRISAGLLDQLGRAAGWQARLLSVDPVQVPSEADGTPLPLQPHQLRQVLRVHPARKERAWEPVGWQENAHGALVHPLDGEVTIAEIPGVYRRISGLTAHVRNMRNDNDGALVAVALARSQVSTDRILQVVQSGAHAEDVALSAWRRIEPGTALKIACPCYGVSKGNDKILLFSRVPDGKSEENAEIVFTGVDLHFNDQTIG</sequence>
<organism evidence="1 2">
    <name type="scientific">Sphingomonas arvum</name>
    <dbReference type="NCBI Taxonomy" id="2992113"/>
    <lineage>
        <taxon>Bacteria</taxon>
        <taxon>Pseudomonadati</taxon>
        <taxon>Pseudomonadota</taxon>
        <taxon>Alphaproteobacteria</taxon>
        <taxon>Sphingomonadales</taxon>
        <taxon>Sphingomonadaceae</taxon>
        <taxon>Sphingomonas</taxon>
    </lineage>
</organism>
<gene>
    <name evidence="1" type="ORF">OMW55_02440</name>
</gene>
<dbReference type="CDD" id="cd03801">
    <property type="entry name" value="GT4_PimA-like"/>
    <property type="match status" value="1"/>
</dbReference>
<keyword evidence="2" id="KW-1185">Reference proteome</keyword>
<dbReference type="SUPFAM" id="SSF53756">
    <property type="entry name" value="UDP-Glycosyltransferase/glycogen phosphorylase"/>
    <property type="match status" value="1"/>
</dbReference>
<dbReference type="Pfam" id="PF13692">
    <property type="entry name" value="Glyco_trans_1_4"/>
    <property type="match status" value="1"/>
</dbReference>
<proteinExistence type="predicted"/>